<evidence type="ECO:0000313" key="1">
    <source>
        <dbReference type="EMBL" id="CAA9437655.1"/>
    </source>
</evidence>
<sequence>MIFAAIRTFKLDTKTSPPSLLARAKKAARENGATLVGDERSGRFSHDMAKGEYRMAGRTVIVTVTEKHWLLPWPLVEARLRELVL</sequence>
<proteinExistence type="predicted"/>
<name>A0A6J4Q9R5_9ACTN</name>
<gene>
    <name evidence="1" type="ORF">AVDCRST_MAG55-3151</name>
</gene>
<reference evidence="1" key="1">
    <citation type="submission" date="2020-02" db="EMBL/GenBank/DDBJ databases">
        <authorList>
            <person name="Meier V. D."/>
        </authorList>
    </citation>
    <scope>NUCLEOTIDE SEQUENCE</scope>
    <source>
        <strain evidence="1">AVDCRST_MAG55</strain>
    </source>
</reference>
<organism evidence="1">
    <name type="scientific">uncultured Rubrobacteraceae bacterium</name>
    <dbReference type="NCBI Taxonomy" id="349277"/>
    <lineage>
        <taxon>Bacteria</taxon>
        <taxon>Bacillati</taxon>
        <taxon>Actinomycetota</taxon>
        <taxon>Rubrobacteria</taxon>
        <taxon>Rubrobacterales</taxon>
        <taxon>Rubrobacteraceae</taxon>
        <taxon>environmental samples</taxon>
    </lineage>
</organism>
<protein>
    <submittedName>
        <fullName evidence="1">Uncharacterized protein</fullName>
    </submittedName>
</protein>
<dbReference type="AlphaFoldDB" id="A0A6J4Q9R5"/>
<accession>A0A6J4Q9R5</accession>
<dbReference type="EMBL" id="CADCUZ010000160">
    <property type="protein sequence ID" value="CAA9437655.1"/>
    <property type="molecule type" value="Genomic_DNA"/>
</dbReference>